<dbReference type="PROSITE" id="PS00218">
    <property type="entry name" value="AMINO_ACID_PERMEASE_1"/>
    <property type="match status" value="1"/>
</dbReference>
<comment type="caution">
    <text evidence="9">The sequence shown here is derived from an EMBL/GenBank/DDBJ whole genome shotgun (WGS) entry which is preliminary data.</text>
</comment>
<sequence length="495" mass="53006">MDSEKSIDKSDEAQIAVLPGGDHASSSKYEPQLKRQMKPRHVSMIALGGTIGTGLFLSSGNALANGGPLGLVLGYALIGFVCFCVMTALGEMIAYMPIEGGIITLANRIVDPAFATALSFNYAYCYLFILPAEISAAAVLINYWITSVNNAVWITIGIVLVVGINLMGAKFYGETEFWFASIKVLTIVGLIIVSIVIDCGGGPASSGYVGFRYWKDPGPLNQYAGIAGAGGRFLGFWAVLIQAAFSFIGCETIAMTAGECKNPRRTISRAVKSIYVRIVLFYVLGMFTMGLVCPSNDPRIGTSSDAGASPFVIAIDIAGIKVLPSIVNACLLTSVLSAASADIYISSRTLYGVAKNGDLPKIVMKTTSRGLPIVAISISVCFALLSYMAVSSGATTVFNWFACAMAGITSWFSICVMYLRFRRALDAQGINRADLPYRGPITKFGCYFALVVIFLTSLTSAWSVFLRGNWDTATFVTNYLPMVLFPILYVAKKGH</sequence>
<dbReference type="Proteomes" id="UP000193986">
    <property type="component" value="Unassembled WGS sequence"/>
</dbReference>
<protein>
    <submittedName>
        <fullName evidence="9">Amino acid permease</fullName>
    </submittedName>
</protein>
<dbReference type="PIRSF" id="PIRSF006060">
    <property type="entry name" value="AA_transporter"/>
    <property type="match status" value="1"/>
</dbReference>
<dbReference type="InterPro" id="IPR004840">
    <property type="entry name" value="Amino_acid_permease_CS"/>
</dbReference>
<dbReference type="InterPro" id="IPR050524">
    <property type="entry name" value="APC_YAT"/>
</dbReference>
<evidence type="ECO:0000259" key="8">
    <source>
        <dbReference type="Pfam" id="PF00324"/>
    </source>
</evidence>
<keyword evidence="3 7" id="KW-0812">Transmembrane</keyword>
<evidence type="ECO:0000256" key="1">
    <source>
        <dbReference type="ARBA" id="ARBA00004141"/>
    </source>
</evidence>
<dbReference type="FunFam" id="1.20.1740.10:FF:000006">
    <property type="entry name" value="General amino acid permease"/>
    <property type="match status" value="1"/>
</dbReference>
<dbReference type="GO" id="GO:0015171">
    <property type="term" value="F:amino acid transmembrane transporter activity"/>
    <property type="evidence" value="ECO:0007669"/>
    <property type="project" value="TreeGrafter"/>
</dbReference>
<evidence type="ECO:0000256" key="2">
    <source>
        <dbReference type="ARBA" id="ARBA00022448"/>
    </source>
</evidence>
<reference evidence="9 10" key="1">
    <citation type="submission" date="2016-07" db="EMBL/GenBank/DDBJ databases">
        <title>Pervasive Adenine N6-methylation of Active Genes in Fungi.</title>
        <authorList>
            <consortium name="DOE Joint Genome Institute"/>
            <person name="Mondo S.J."/>
            <person name="Dannebaum R.O."/>
            <person name="Kuo R.C."/>
            <person name="Labutti K."/>
            <person name="Haridas S."/>
            <person name="Kuo A."/>
            <person name="Salamov A."/>
            <person name="Ahrendt S.R."/>
            <person name="Lipzen A."/>
            <person name="Sullivan W."/>
            <person name="Andreopoulos W.B."/>
            <person name="Clum A."/>
            <person name="Lindquist E."/>
            <person name="Daum C."/>
            <person name="Ramamoorthy G.K."/>
            <person name="Gryganskyi A."/>
            <person name="Culley D."/>
            <person name="Magnuson J.K."/>
            <person name="James T.Y."/>
            <person name="O'Malley M.A."/>
            <person name="Stajich J.E."/>
            <person name="Spatafora J.W."/>
            <person name="Visel A."/>
            <person name="Grigoriev I.V."/>
        </authorList>
    </citation>
    <scope>NUCLEOTIDE SEQUENCE [LARGE SCALE GENOMIC DNA]</scope>
    <source>
        <strain evidence="9 10">68-887.2</strain>
    </source>
</reference>
<dbReference type="GO" id="GO:0016020">
    <property type="term" value="C:membrane"/>
    <property type="evidence" value="ECO:0007669"/>
    <property type="project" value="UniProtKB-SubCell"/>
</dbReference>
<feature type="transmembrane region" description="Helical" evidence="7">
    <location>
        <begin position="69"/>
        <end position="89"/>
    </location>
</feature>
<dbReference type="AlphaFoldDB" id="A0A1Y2AQW4"/>
<keyword evidence="5 7" id="KW-1133">Transmembrane helix</keyword>
<evidence type="ECO:0000256" key="7">
    <source>
        <dbReference type="SAM" id="Phobius"/>
    </source>
</evidence>
<evidence type="ECO:0000256" key="5">
    <source>
        <dbReference type="ARBA" id="ARBA00022989"/>
    </source>
</evidence>
<dbReference type="InParanoid" id="A0A1Y2AQW4"/>
<organism evidence="9 10">
    <name type="scientific">Naematelia encephala</name>
    <dbReference type="NCBI Taxonomy" id="71784"/>
    <lineage>
        <taxon>Eukaryota</taxon>
        <taxon>Fungi</taxon>
        <taxon>Dikarya</taxon>
        <taxon>Basidiomycota</taxon>
        <taxon>Agaricomycotina</taxon>
        <taxon>Tremellomycetes</taxon>
        <taxon>Tremellales</taxon>
        <taxon>Naemateliaceae</taxon>
        <taxon>Naematelia</taxon>
    </lineage>
</organism>
<feature type="transmembrane region" description="Helical" evidence="7">
    <location>
        <begin position="371"/>
        <end position="391"/>
    </location>
</feature>
<feature type="transmembrane region" description="Helical" evidence="7">
    <location>
        <begin position="42"/>
        <end position="63"/>
    </location>
</feature>
<feature type="transmembrane region" description="Helical" evidence="7">
    <location>
        <begin position="312"/>
        <end position="339"/>
    </location>
</feature>
<feature type="domain" description="Amino acid permease/ SLC12A" evidence="8">
    <location>
        <begin position="41"/>
        <end position="493"/>
    </location>
</feature>
<evidence type="ECO:0000256" key="3">
    <source>
        <dbReference type="ARBA" id="ARBA00022692"/>
    </source>
</evidence>
<feature type="transmembrane region" description="Helical" evidence="7">
    <location>
        <begin position="184"/>
        <end position="214"/>
    </location>
</feature>
<feature type="transmembrane region" description="Helical" evidence="7">
    <location>
        <begin position="274"/>
        <end position="292"/>
    </location>
</feature>
<dbReference type="STRING" id="71784.A0A1Y2AQW4"/>
<gene>
    <name evidence="9" type="ORF">BCR39DRAFT_581346</name>
</gene>
<feature type="transmembrane region" description="Helical" evidence="7">
    <location>
        <begin position="234"/>
        <end position="254"/>
    </location>
</feature>
<keyword evidence="6 7" id="KW-0472">Membrane</keyword>
<keyword evidence="10" id="KW-1185">Reference proteome</keyword>
<dbReference type="PANTHER" id="PTHR43341">
    <property type="entry name" value="AMINO ACID PERMEASE"/>
    <property type="match status" value="1"/>
</dbReference>
<feature type="transmembrane region" description="Helical" evidence="7">
    <location>
        <begin position="472"/>
        <end position="491"/>
    </location>
</feature>
<evidence type="ECO:0000313" key="9">
    <source>
        <dbReference type="EMBL" id="ORY24876.1"/>
    </source>
</evidence>
<dbReference type="OrthoDB" id="10062876at2759"/>
<evidence type="ECO:0000313" key="10">
    <source>
        <dbReference type="Proteomes" id="UP000193986"/>
    </source>
</evidence>
<comment type="subcellular location">
    <subcellularLocation>
        <location evidence="1">Membrane</location>
        <topology evidence="1">Multi-pass membrane protein</topology>
    </subcellularLocation>
</comment>
<evidence type="ECO:0000256" key="4">
    <source>
        <dbReference type="ARBA" id="ARBA00022970"/>
    </source>
</evidence>
<feature type="transmembrane region" description="Helical" evidence="7">
    <location>
        <begin position="151"/>
        <end position="172"/>
    </location>
</feature>
<name>A0A1Y2AQW4_9TREE</name>
<dbReference type="Gene3D" id="1.20.1740.10">
    <property type="entry name" value="Amino acid/polyamine transporter I"/>
    <property type="match status" value="1"/>
</dbReference>
<dbReference type="PANTHER" id="PTHR43341:SF20">
    <property type="entry name" value="AAT FAMILY AMINO ACID TRANSPORTER"/>
    <property type="match status" value="1"/>
</dbReference>
<feature type="transmembrane region" description="Helical" evidence="7">
    <location>
        <begin position="397"/>
        <end position="419"/>
    </location>
</feature>
<dbReference type="EMBL" id="MCFC01000063">
    <property type="protein sequence ID" value="ORY24876.1"/>
    <property type="molecule type" value="Genomic_DNA"/>
</dbReference>
<accession>A0A1Y2AQW4</accession>
<dbReference type="InterPro" id="IPR004841">
    <property type="entry name" value="AA-permease/SLC12A_dom"/>
</dbReference>
<dbReference type="Pfam" id="PF00324">
    <property type="entry name" value="AA_permease"/>
    <property type="match status" value="1"/>
</dbReference>
<keyword evidence="2" id="KW-0813">Transport</keyword>
<evidence type="ECO:0000256" key="6">
    <source>
        <dbReference type="ARBA" id="ARBA00023136"/>
    </source>
</evidence>
<proteinExistence type="predicted"/>
<feature type="transmembrane region" description="Helical" evidence="7">
    <location>
        <begin position="444"/>
        <end position="466"/>
    </location>
</feature>
<feature type="transmembrane region" description="Helical" evidence="7">
    <location>
        <begin position="124"/>
        <end position="145"/>
    </location>
</feature>
<keyword evidence="4" id="KW-0029">Amino-acid transport</keyword>